<keyword evidence="3" id="KW-0233">DNA recombination</keyword>
<feature type="region of interest" description="Disordered" evidence="4">
    <location>
        <begin position="273"/>
        <end position="321"/>
    </location>
</feature>
<dbReference type="EMBL" id="CAMXCT020000217">
    <property type="protein sequence ID" value="CAL1129038.1"/>
    <property type="molecule type" value="Genomic_DNA"/>
</dbReference>
<evidence type="ECO:0000313" key="6">
    <source>
        <dbReference type="EMBL" id="CAL1129038.1"/>
    </source>
</evidence>
<dbReference type="SUPFAM" id="SSF53335">
    <property type="entry name" value="S-adenosyl-L-methionine-dependent methyltransferases"/>
    <property type="match status" value="1"/>
</dbReference>
<keyword evidence="1" id="KW-0489">Methyltransferase</keyword>
<dbReference type="GO" id="GO:0032259">
    <property type="term" value="P:methylation"/>
    <property type="evidence" value="ECO:0007669"/>
    <property type="project" value="UniProtKB-KW"/>
</dbReference>
<dbReference type="GO" id="GO:0003677">
    <property type="term" value="F:DNA binding"/>
    <property type="evidence" value="ECO:0007669"/>
    <property type="project" value="InterPro"/>
</dbReference>
<dbReference type="GO" id="GO:0015074">
    <property type="term" value="P:DNA integration"/>
    <property type="evidence" value="ECO:0007669"/>
    <property type="project" value="InterPro"/>
</dbReference>
<evidence type="ECO:0000256" key="2">
    <source>
        <dbReference type="ARBA" id="ARBA00022679"/>
    </source>
</evidence>
<feature type="compositionally biased region" description="Pro residues" evidence="4">
    <location>
        <begin position="212"/>
        <end position="222"/>
    </location>
</feature>
<feature type="compositionally biased region" description="Basic and acidic residues" evidence="4">
    <location>
        <begin position="157"/>
        <end position="204"/>
    </location>
</feature>
<feature type="region of interest" description="Disordered" evidence="4">
    <location>
        <begin position="451"/>
        <end position="564"/>
    </location>
</feature>
<dbReference type="InterPro" id="IPR011010">
    <property type="entry name" value="DNA_brk_join_enz"/>
</dbReference>
<feature type="compositionally biased region" description="Basic residues" evidence="4">
    <location>
        <begin position="114"/>
        <end position="130"/>
    </location>
</feature>
<feature type="compositionally biased region" description="Basic and acidic residues" evidence="4">
    <location>
        <begin position="451"/>
        <end position="469"/>
    </location>
</feature>
<reference evidence="6" key="2">
    <citation type="submission" date="2024-04" db="EMBL/GenBank/DDBJ databases">
        <authorList>
            <person name="Chen Y."/>
            <person name="Shah S."/>
            <person name="Dougan E. K."/>
            <person name="Thang M."/>
            <person name="Chan C."/>
        </authorList>
    </citation>
    <scope>NUCLEOTIDE SEQUENCE [LARGE SCALE GENOMIC DNA]</scope>
</reference>
<gene>
    <name evidence="5" type="ORF">C1SCF055_LOCUS3954</name>
</gene>
<evidence type="ECO:0000313" key="7">
    <source>
        <dbReference type="EMBL" id="CAL4762975.1"/>
    </source>
</evidence>
<evidence type="ECO:0000313" key="8">
    <source>
        <dbReference type="Proteomes" id="UP001152797"/>
    </source>
</evidence>
<dbReference type="GO" id="GO:0008168">
    <property type="term" value="F:methyltransferase activity"/>
    <property type="evidence" value="ECO:0007669"/>
    <property type="project" value="UniProtKB-KW"/>
</dbReference>
<evidence type="ECO:0000313" key="5">
    <source>
        <dbReference type="EMBL" id="CAI3975663.1"/>
    </source>
</evidence>
<protein>
    <submittedName>
        <fullName evidence="7">DNA (Cytosine-5)-methyltransferase 3B (Dnmt3b) (DNA methyltransferase MmuIIIB) (DNA MTase MmuIIIB) (M.MmuIIIB)</fullName>
    </submittedName>
</protein>
<dbReference type="Proteomes" id="UP001152797">
    <property type="component" value="Unassembled WGS sequence"/>
</dbReference>
<comment type="caution">
    <text evidence="5">The sequence shown here is derived from an EMBL/GenBank/DDBJ whole genome shotgun (WGS) entry which is preliminary data.</text>
</comment>
<dbReference type="InterPro" id="IPR029063">
    <property type="entry name" value="SAM-dependent_MTases_sf"/>
</dbReference>
<dbReference type="SUPFAM" id="SSF56349">
    <property type="entry name" value="DNA breaking-rejoining enzymes"/>
    <property type="match status" value="1"/>
</dbReference>
<feature type="region of interest" description="Disordered" evidence="4">
    <location>
        <begin position="697"/>
        <end position="770"/>
    </location>
</feature>
<dbReference type="Gene3D" id="1.10.443.10">
    <property type="entry name" value="Intergrase catalytic core"/>
    <property type="match status" value="1"/>
</dbReference>
<reference evidence="5" key="1">
    <citation type="submission" date="2022-10" db="EMBL/GenBank/DDBJ databases">
        <authorList>
            <person name="Chen Y."/>
            <person name="Dougan E. K."/>
            <person name="Chan C."/>
            <person name="Rhodes N."/>
            <person name="Thang M."/>
        </authorList>
    </citation>
    <scope>NUCLEOTIDE SEQUENCE</scope>
</reference>
<sequence length="2105" mass="234014">MGDTSLRCLDCQGKFGAICSDLRCALCGTLFRLKGLVLSEAFPEGAGHFAEVSLRDVYFKNLEAGEAKVLEEKAQGGIKEEPPGVIDKRPLEAPPLNLQTTPKAKPAEKERATSAHRPREKSKHKKRHHRRSEEEEENKDKKKRRRSRTPGRSRSRTLRDKPERVAEERPPLPRQSERKQRDRPRDSRERARGSYEHGRGDRSVRPRSPLRPRSPPGPPPPRSPHRRWSGPIPAGLAEKKQKVVIWMPPKIGRRPAAGPRVGRGVRRVAGVGAAAKGRPGPKAKAKAGILRRRRPAGKTEEEEAAERQGEQELSEAFARGDEVEGAAVPPSLWKSGQRVVVTRGVYWEEPVVLAGLIQGVLQDADGTTLKVEVEGSQTESLVTWAGLNPGRKMDIHLCSADCPKMSREGLTHGFRVWQLVPSVQVGWMNNLVEVKRDARVEEDELRRLREVAEKRRGDGGGAGEGRRGGQQDGETSSSSRDKKGKKRRTKKKKESKEKVKIAGTKPLDQVFGNTAMDPKPDKRKSIRKRARKAAKRKGKRGDSSTSSSRATSHESGSTSGEEGRLFGEEARVKMLWKRFPGALTLNTIEHMQTLVVSQSGQPWEVDRAHLPPIFSQFWRMSFSTKMGGAMGRESQTLSFIQDMLIQGKIAGACDVITQRLKGLEQISNGGHFSIAQRQELVPTDTVAMSTPMESLEAARLQREEQKAKAASARTWDRRPDWERRAEESRGKGKGKDQKGKGKSKTDNPGPEKDLPLGKATGLGRERGASARSLTGDLLEAEASSPTGPGGIFPLPDTLSGVERVVGRLSGDGLVVLSGLCRALNSYYGAQAAEKAMVSEATKMALHAMCSYATDFGLSSEKFEGLRWEQFMAVRGVDYRGEEVKLARRFTWSNIEPALPQGIGCIPLEEVCEGGTLDFVVNLESYLLPLEDMVYTKPPRIFVYPEAWEQVCSGLLERGVCRLLPQAEIFHLDSKPLHNGLFGVSKDEFQDGIEIFRLIMNLVPANKLVRNLGGDISTLPSVVGMAPILMENNEMLVMSSEDIRCFFYLFSVPPVWHKFLSFGREVPASVAPQGAKEPYFLASRVLPMGFASSVAIAQHVHRRVARMALNSMKLHGQGHCELRKDKVFPSSKWLYRIYLDNFDTLELMDEGLASLISGKPSVATLAMREGYLHWGMPRHPKKSVEQELVAEIQGALVDGRAGKVRPKPQKVMKYVELAWLLLRDGWANQKQMRVVCGGFVYCCMFRRAMLGMLNQVWRFITSFEGDPPVVKRRIPLVVQLEMVRFVCAIPLAQMNLRTPVQGGVTASDASESGGGFCISDGLTPMGVHAAGCQVRGDMPEVEDHVQVLSVGLFDGIGALRVGCDVLKLPMAGHVSSEVSKEGNGVVEGQFPDTLHVGDVTLITDDVVLGWASRFSNVGVVVVGGGPPCQGVSGLNADRKGALKDARSKLFVHVKRVYELCKLRFPWAQGHFFMESVFSMDAKDRGIMSEVMGVWPYVVDAVDVTVCRRPRLYWISWEIMECDEVQIQVQRSDRFWESYSVVKLVCQVEPSCFFAKGWAMDPGQVLPTFTTARPRDHPGNKPAGLWQCNATEVRRWKADRHRYPPYVYRDQYCLVNSLGDRRLPNISEKEAAMGFPVGYTEGCLPKGQQKGEGFADVRHTLIGNSWCVQVVAWLLKELFRPLGLAPVASLQEVVRAASPGLDSQLQAYLRRLPLNPVKGSYHQAPEKALTQKLMQFVSVKGEDLLLQADSENQVKFHRSLLEGATREERIVQRRKLGSLKSLTVQPATRKRYDLALNQFLDFLKLEGISLPSKGDALDEVAAEYLEHLWSSGEGRALASDTLASLQNMEPNLKGHLNISWRLLKVWHQNEMPNRAPPFPEVVLQALVGKANMKNDPNFALSLLLGFYGMMRTGEILSLEPKHVEANRDNGPAIISLGLTKAGKRQGAAESITLSVQEVVRRLRHWKESTRKPLVASASQWRAKFSNLLAELGLESFHFRPYSLRRGGATFWFGKHGSFDRLLVQGRWHAQKTARIYIDSGVAALAEMKIPTAKLQGFVSVYSNASRQELPSLERTRKASSSGGRGNKVVKQKKVDRRGSNNRPWRVY</sequence>
<dbReference type="Gene3D" id="3.40.50.150">
    <property type="entry name" value="Vaccinia Virus protein VP39"/>
    <property type="match status" value="1"/>
</dbReference>
<feature type="compositionally biased region" description="Low complexity" evidence="4">
    <location>
        <begin position="543"/>
        <end position="560"/>
    </location>
</feature>
<evidence type="ECO:0000256" key="1">
    <source>
        <dbReference type="ARBA" id="ARBA00022603"/>
    </source>
</evidence>
<feature type="compositionally biased region" description="Basic residues" evidence="4">
    <location>
        <begin position="141"/>
        <end position="156"/>
    </location>
</feature>
<name>A0A9P1FGT9_9DINO</name>
<dbReference type="Pfam" id="PF00145">
    <property type="entry name" value="DNA_methylase"/>
    <property type="match status" value="1"/>
</dbReference>
<dbReference type="InterPro" id="IPR013762">
    <property type="entry name" value="Integrase-like_cat_sf"/>
</dbReference>
<dbReference type="InterPro" id="IPR001525">
    <property type="entry name" value="C5_MeTfrase"/>
</dbReference>
<keyword evidence="8" id="KW-1185">Reference proteome</keyword>
<proteinExistence type="predicted"/>
<evidence type="ECO:0000256" key="3">
    <source>
        <dbReference type="ARBA" id="ARBA00023172"/>
    </source>
</evidence>
<dbReference type="EMBL" id="CAMXCT010000217">
    <property type="protein sequence ID" value="CAI3975663.1"/>
    <property type="molecule type" value="Genomic_DNA"/>
</dbReference>
<feature type="region of interest" description="Disordered" evidence="4">
    <location>
        <begin position="2069"/>
        <end position="2105"/>
    </location>
</feature>
<accession>A0A9P1FGT9</accession>
<feature type="compositionally biased region" description="Basic and acidic residues" evidence="4">
    <location>
        <begin position="714"/>
        <end position="755"/>
    </location>
</feature>
<feature type="compositionally biased region" description="Basic residues" evidence="4">
    <location>
        <begin position="482"/>
        <end position="493"/>
    </location>
</feature>
<dbReference type="EMBL" id="CAMXCT030000217">
    <property type="protein sequence ID" value="CAL4762975.1"/>
    <property type="molecule type" value="Genomic_DNA"/>
</dbReference>
<keyword evidence="2" id="KW-0808">Transferase</keyword>
<feature type="compositionally biased region" description="Basic and acidic residues" evidence="4">
    <location>
        <begin position="73"/>
        <end position="91"/>
    </location>
</feature>
<feature type="region of interest" description="Disordered" evidence="4">
    <location>
        <begin position="73"/>
        <end position="260"/>
    </location>
</feature>
<dbReference type="GO" id="GO:0006310">
    <property type="term" value="P:DNA recombination"/>
    <property type="evidence" value="ECO:0007669"/>
    <property type="project" value="UniProtKB-KW"/>
</dbReference>
<feature type="compositionally biased region" description="Basic residues" evidence="4">
    <location>
        <begin position="521"/>
        <end position="539"/>
    </location>
</feature>
<feature type="compositionally biased region" description="Basic residues" evidence="4">
    <location>
        <begin position="279"/>
        <end position="296"/>
    </location>
</feature>
<dbReference type="OrthoDB" id="641149at2759"/>
<evidence type="ECO:0000256" key="4">
    <source>
        <dbReference type="SAM" id="MobiDB-lite"/>
    </source>
</evidence>
<organism evidence="5">
    <name type="scientific">Cladocopium goreaui</name>
    <dbReference type="NCBI Taxonomy" id="2562237"/>
    <lineage>
        <taxon>Eukaryota</taxon>
        <taxon>Sar</taxon>
        <taxon>Alveolata</taxon>
        <taxon>Dinophyceae</taxon>
        <taxon>Suessiales</taxon>
        <taxon>Symbiodiniaceae</taxon>
        <taxon>Cladocopium</taxon>
    </lineage>
</organism>